<dbReference type="Gene3D" id="3.30.450.40">
    <property type="match status" value="1"/>
</dbReference>
<evidence type="ECO:0000313" key="2">
    <source>
        <dbReference type="Proteomes" id="UP000754644"/>
    </source>
</evidence>
<protein>
    <submittedName>
        <fullName evidence="1">DUF484 family protein</fullName>
    </submittedName>
</protein>
<dbReference type="EMBL" id="JABMOJ010000111">
    <property type="protein sequence ID" value="NQV64335.1"/>
    <property type="molecule type" value="Genomic_DNA"/>
</dbReference>
<dbReference type="InterPro" id="IPR029016">
    <property type="entry name" value="GAF-like_dom_sf"/>
</dbReference>
<dbReference type="InterPro" id="IPR007435">
    <property type="entry name" value="DUF484"/>
</dbReference>
<comment type="caution">
    <text evidence="1">The sequence shown here is derived from an EMBL/GenBank/DDBJ whole genome shotgun (WGS) entry which is preliminary data.</text>
</comment>
<sequence>MLQQAPALDPNHIAEYLASHRDFFIDRDELLRNLQLPHIHGGDVSLVERQVSLLRERNRDIRKQLDALIDAGTTNNDIFAKCQRLVLALLEAKDTPAFYAALELSFKRDFKCQAYSLIVFDDKAMQINHFTYSLPESDAREHVGALIKSKKPTLGVLRSSERDFLFRQASEKVQSAAVMSVKAPSKTAGGGEQIALLAIGSIDPNYFQAGMGTLFIGFIADVLARQLPSHLTPH</sequence>
<dbReference type="AlphaFoldDB" id="A0A973A7P2"/>
<gene>
    <name evidence="1" type="ORF">HQ497_03120</name>
</gene>
<dbReference type="PANTHER" id="PTHR38765:SF1">
    <property type="entry name" value="DUF484 DOMAIN-CONTAINING PROTEIN"/>
    <property type="match status" value="1"/>
</dbReference>
<dbReference type="Proteomes" id="UP000754644">
    <property type="component" value="Unassembled WGS sequence"/>
</dbReference>
<name>A0A973A7P2_9GAMM</name>
<evidence type="ECO:0000313" key="1">
    <source>
        <dbReference type="EMBL" id="NQV64335.1"/>
    </source>
</evidence>
<dbReference type="PANTHER" id="PTHR38765">
    <property type="entry name" value="DUF484 DOMAIN-CONTAINING PROTEIN"/>
    <property type="match status" value="1"/>
</dbReference>
<dbReference type="Pfam" id="PF04340">
    <property type="entry name" value="DUF484"/>
    <property type="match status" value="1"/>
</dbReference>
<accession>A0A973A7P2</accession>
<organism evidence="1 2">
    <name type="scientific">SAR86 cluster bacterium</name>
    <dbReference type="NCBI Taxonomy" id="2030880"/>
    <lineage>
        <taxon>Bacteria</taxon>
        <taxon>Pseudomonadati</taxon>
        <taxon>Pseudomonadota</taxon>
        <taxon>Gammaproteobacteria</taxon>
        <taxon>SAR86 cluster</taxon>
    </lineage>
</organism>
<reference evidence="1" key="1">
    <citation type="submission" date="2020-05" db="EMBL/GenBank/DDBJ databases">
        <title>Sulfur intermediates as new biogeochemical hubs in an aquatic model microbial ecosystem.</title>
        <authorList>
            <person name="Vigneron A."/>
        </authorList>
    </citation>
    <scope>NUCLEOTIDE SEQUENCE</scope>
    <source>
        <strain evidence="1">Bin.250</strain>
    </source>
</reference>
<proteinExistence type="predicted"/>